<dbReference type="Gene3D" id="3.40.630.30">
    <property type="match status" value="1"/>
</dbReference>
<dbReference type="PANTHER" id="PTHR43441">
    <property type="entry name" value="RIBOSOMAL-PROTEIN-SERINE ACETYLTRANSFERASE"/>
    <property type="match status" value="1"/>
</dbReference>
<dbReference type="PANTHER" id="PTHR43441:SF11">
    <property type="entry name" value="RIBOSOMAL-PROTEIN-SERINE ACETYLTRANSFERASE"/>
    <property type="match status" value="1"/>
</dbReference>
<dbReference type="InterPro" id="IPR051908">
    <property type="entry name" value="Ribosomal_N-acetyltransferase"/>
</dbReference>
<dbReference type="SUPFAM" id="SSF55729">
    <property type="entry name" value="Acyl-CoA N-acyltransferases (Nat)"/>
    <property type="match status" value="1"/>
</dbReference>
<dbReference type="GO" id="GO:0005737">
    <property type="term" value="C:cytoplasm"/>
    <property type="evidence" value="ECO:0007669"/>
    <property type="project" value="TreeGrafter"/>
</dbReference>
<organism evidence="2 3">
    <name type="scientific">Actinacidiphila alni</name>
    <dbReference type="NCBI Taxonomy" id="380248"/>
    <lineage>
        <taxon>Bacteria</taxon>
        <taxon>Bacillati</taxon>
        <taxon>Actinomycetota</taxon>
        <taxon>Actinomycetes</taxon>
        <taxon>Kitasatosporales</taxon>
        <taxon>Streptomycetaceae</taxon>
        <taxon>Actinacidiphila</taxon>
    </lineage>
</organism>
<protein>
    <submittedName>
        <fullName evidence="2">Protein N-acetyltransferase, RimJ/RimL family</fullName>
    </submittedName>
</protein>
<dbReference type="STRING" id="380248.SAMN05216251_11737"/>
<sequence length="226" mass="24866">MRPPDGLASVRTMAHTYPPLNVEIRTPRLTLAGATDDLLERLVPHVRAGIADGEPWPFDDPSSFYADSPEREWRWLRSVWTGRGRVGPDAWRLYFAVVLDGEPVGMQDLTASNFTRFGTVSSFSWLAPGARGRGLGKEMRAAVLHLAFAGLGAKEAGSDAFFDNAASNAVSRGLGYQANGTDWDTRRGAPALIQRWRLTREVWERSRRDDIELSGVEACLPVLGIG</sequence>
<dbReference type="GO" id="GO:0008999">
    <property type="term" value="F:protein-N-terminal-alanine acetyltransferase activity"/>
    <property type="evidence" value="ECO:0007669"/>
    <property type="project" value="TreeGrafter"/>
</dbReference>
<dbReference type="InterPro" id="IPR000182">
    <property type="entry name" value="GNAT_dom"/>
</dbReference>
<name>A0A1I2JEK8_9ACTN</name>
<reference evidence="2 3" key="1">
    <citation type="submission" date="2016-10" db="EMBL/GenBank/DDBJ databases">
        <authorList>
            <person name="de Groot N.N."/>
        </authorList>
    </citation>
    <scope>NUCLEOTIDE SEQUENCE [LARGE SCALE GENOMIC DNA]</scope>
    <source>
        <strain evidence="2 3">CGMCC 4.3510</strain>
    </source>
</reference>
<dbReference type="GO" id="GO:1990189">
    <property type="term" value="F:protein N-terminal-serine acetyltransferase activity"/>
    <property type="evidence" value="ECO:0007669"/>
    <property type="project" value="TreeGrafter"/>
</dbReference>
<accession>A0A1I2JEK8</accession>
<dbReference type="AlphaFoldDB" id="A0A1I2JEK8"/>
<dbReference type="PROSITE" id="PS51186">
    <property type="entry name" value="GNAT"/>
    <property type="match status" value="1"/>
</dbReference>
<dbReference type="EMBL" id="FONG01000017">
    <property type="protein sequence ID" value="SFF51607.1"/>
    <property type="molecule type" value="Genomic_DNA"/>
</dbReference>
<evidence type="ECO:0000313" key="3">
    <source>
        <dbReference type="Proteomes" id="UP000199323"/>
    </source>
</evidence>
<keyword evidence="3" id="KW-1185">Reference proteome</keyword>
<dbReference type="InterPro" id="IPR016181">
    <property type="entry name" value="Acyl_CoA_acyltransferase"/>
</dbReference>
<evidence type="ECO:0000259" key="1">
    <source>
        <dbReference type="PROSITE" id="PS51186"/>
    </source>
</evidence>
<evidence type="ECO:0000313" key="2">
    <source>
        <dbReference type="EMBL" id="SFF51607.1"/>
    </source>
</evidence>
<gene>
    <name evidence="2" type="ORF">SAMN05216251_11737</name>
</gene>
<proteinExistence type="predicted"/>
<dbReference type="Pfam" id="PF13302">
    <property type="entry name" value="Acetyltransf_3"/>
    <property type="match status" value="1"/>
</dbReference>
<keyword evidence="2" id="KW-0808">Transferase</keyword>
<feature type="domain" description="N-acetyltransferase" evidence="1">
    <location>
        <begin position="37"/>
        <end position="199"/>
    </location>
</feature>
<dbReference type="Proteomes" id="UP000199323">
    <property type="component" value="Unassembled WGS sequence"/>
</dbReference>